<reference evidence="2 3" key="1">
    <citation type="submission" date="2017-03" db="EMBL/GenBank/DDBJ databases">
        <title>Genomes of endolithic fungi from Antarctica.</title>
        <authorList>
            <person name="Coleine C."/>
            <person name="Masonjones S."/>
            <person name="Stajich J.E."/>
        </authorList>
    </citation>
    <scope>NUCLEOTIDE SEQUENCE [LARGE SCALE GENOMIC DNA]</scope>
    <source>
        <strain evidence="2 3">CCFEE 5184</strain>
    </source>
</reference>
<evidence type="ECO:0000256" key="1">
    <source>
        <dbReference type="SAM" id="MobiDB-lite"/>
    </source>
</evidence>
<dbReference type="STRING" id="329884.A0A4U0Y444"/>
<evidence type="ECO:0000313" key="3">
    <source>
        <dbReference type="Proteomes" id="UP000309340"/>
    </source>
</evidence>
<protein>
    <submittedName>
        <fullName evidence="2">Uncharacterized protein</fullName>
    </submittedName>
</protein>
<dbReference type="OrthoDB" id="3902208at2759"/>
<evidence type="ECO:0000313" key="2">
    <source>
        <dbReference type="EMBL" id="TKA83586.1"/>
    </source>
</evidence>
<comment type="caution">
    <text evidence="2">The sequence shown here is derived from an EMBL/GenBank/DDBJ whole genome shotgun (WGS) entry which is preliminary data.</text>
</comment>
<dbReference type="Proteomes" id="UP000309340">
    <property type="component" value="Unassembled WGS sequence"/>
</dbReference>
<feature type="region of interest" description="Disordered" evidence="1">
    <location>
        <begin position="72"/>
        <end position="134"/>
    </location>
</feature>
<proteinExistence type="predicted"/>
<feature type="region of interest" description="Disordered" evidence="1">
    <location>
        <begin position="1"/>
        <end position="26"/>
    </location>
</feature>
<dbReference type="PANTHER" id="PTHR37535:SF3">
    <property type="entry name" value="FLUG DOMAIN-CONTAINING PROTEIN"/>
    <property type="match status" value="1"/>
</dbReference>
<feature type="compositionally biased region" description="Acidic residues" evidence="1">
    <location>
        <begin position="73"/>
        <end position="82"/>
    </location>
</feature>
<dbReference type="PANTHER" id="PTHR37535">
    <property type="entry name" value="FLUG DOMAIN PROTEIN"/>
    <property type="match status" value="1"/>
</dbReference>
<sequence>MDKLLQNFQMPDIAPDGPLDGHKGLLSPAGDVVGQVLDKGLSPIGHVTGAIGIPNGEAILAVKKYAKKAMGMETDEDDEDDKKDEAKRKNGKAGGERIGGNAQTGQNPLGFSGDSRVVTDRTTSPPIRSLSTGERTDYRRVREHLGCLTGGHAQGNKTNQIARAARMQVLGAVHATGSHYFAQPATRSKMASSDDSDIDSDIYDLAHRDGSFRPPAEHIAGRAYVKRMERYKKEWLRPKRFRQKCKCTVEDSDQPFRNPPNLNMVEAFLLHQARNKRGRLNEKISLRTLQKYWTEFRCEVKRQSGYDYPTKEVQDMDNMLAKRMRHQEGLSTKPRPKPLADGPVFQDILRYLWVYDEYEYQHPHP</sequence>
<name>A0A4U0Y444_9PEZI</name>
<feature type="compositionally biased region" description="Polar residues" evidence="1">
    <location>
        <begin position="120"/>
        <end position="133"/>
    </location>
</feature>
<keyword evidence="3" id="KW-1185">Reference proteome</keyword>
<dbReference type="AlphaFoldDB" id="A0A4U0Y444"/>
<accession>A0A4U0Y444</accession>
<dbReference type="EMBL" id="NAJQ01000006">
    <property type="protein sequence ID" value="TKA83586.1"/>
    <property type="molecule type" value="Genomic_DNA"/>
</dbReference>
<organism evidence="2 3">
    <name type="scientific">Friedmanniomyces simplex</name>
    <dbReference type="NCBI Taxonomy" id="329884"/>
    <lineage>
        <taxon>Eukaryota</taxon>
        <taxon>Fungi</taxon>
        <taxon>Dikarya</taxon>
        <taxon>Ascomycota</taxon>
        <taxon>Pezizomycotina</taxon>
        <taxon>Dothideomycetes</taxon>
        <taxon>Dothideomycetidae</taxon>
        <taxon>Mycosphaerellales</taxon>
        <taxon>Teratosphaeriaceae</taxon>
        <taxon>Friedmanniomyces</taxon>
    </lineage>
</organism>
<gene>
    <name evidence="2" type="ORF">B0A55_00392</name>
</gene>